<dbReference type="Proteomes" id="UP001371456">
    <property type="component" value="Unassembled WGS sequence"/>
</dbReference>
<accession>A0AAN8U8R0</accession>
<reference evidence="1 2" key="1">
    <citation type="submission" date="2024-02" db="EMBL/GenBank/DDBJ databases">
        <title>de novo genome assembly of Solanum bulbocastanum strain 11H21.</title>
        <authorList>
            <person name="Hosaka A.J."/>
        </authorList>
    </citation>
    <scope>NUCLEOTIDE SEQUENCE [LARGE SCALE GENOMIC DNA]</scope>
    <source>
        <tissue evidence="1">Young leaves</tissue>
    </source>
</reference>
<comment type="caution">
    <text evidence="1">The sequence shown here is derived from an EMBL/GenBank/DDBJ whole genome shotgun (WGS) entry which is preliminary data.</text>
</comment>
<evidence type="ECO:0000313" key="2">
    <source>
        <dbReference type="Proteomes" id="UP001371456"/>
    </source>
</evidence>
<dbReference type="EMBL" id="JBANQN010000001">
    <property type="protein sequence ID" value="KAK6803238.1"/>
    <property type="molecule type" value="Genomic_DNA"/>
</dbReference>
<gene>
    <name evidence="1" type="ORF">RDI58_001022</name>
</gene>
<protein>
    <submittedName>
        <fullName evidence="1">Uncharacterized protein</fullName>
    </submittedName>
</protein>
<evidence type="ECO:0000313" key="1">
    <source>
        <dbReference type="EMBL" id="KAK6803238.1"/>
    </source>
</evidence>
<name>A0AAN8U8R0_SOLBU</name>
<dbReference type="AlphaFoldDB" id="A0AAN8U8R0"/>
<proteinExistence type="predicted"/>
<keyword evidence="2" id="KW-1185">Reference proteome</keyword>
<sequence length="80" mass="9145">MLNPAHADFLLQISTHWSLNSLHFLFQKSCLISFLIISFSGDLLTIPSCGDSDFEQHFWLIYRSKADLVSVFIAVQWALV</sequence>
<organism evidence="1 2">
    <name type="scientific">Solanum bulbocastanum</name>
    <name type="common">Wild potato</name>
    <dbReference type="NCBI Taxonomy" id="147425"/>
    <lineage>
        <taxon>Eukaryota</taxon>
        <taxon>Viridiplantae</taxon>
        <taxon>Streptophyta</taxon>
        <taxon>Embryophyta</taxon>
        <taxon>Tracheophyta</taxon>
        <taxon>Spermatophyta</taxon>
        <taxon>Magnoliopsida</taxon>
        <taxon>eudicotyledons</taxon>
        <taxon>Gunneridae</taxon>
        <taxon>Pentapetalae</taxon>
        <taxon>asterids</taxon>
        <taxon>lamiids</taxon>
        <taxon>Solanales</taxon>
        <taxon>Solanaceae</taxon>
        <taxon>Solanoideae</taxon>
        <taxon>Solaneae</taxon>
        <taxon>Solanum</taxon>
    </lineage>
</organism>